<dbReference type="Proteomes" id="UP001165064">
    <property type="component" value="Unassembled WGS sequence"/>
</dbReference>
<evidence type="ECO:0000313" key="1">
    <source>
        <dbReference type="EMBL" id="GME73621.1"/>
    </source>
</evidence>
<reference evidence="1" key="1">
    <citation type="submission" date="2023-04" db="EMBL/GenBank/DDBJ databases">
        <title>Ambrosiozyma monospora NBRC 10751.</title>
        <authorList>
            <person name="Ichikawa N."/>
            <person name="Sato H."/>
            <person name="Tonouchi N."/>
        </authorList>
    </citation>
    <scope>NUCLEOTIDE SEQUENCE</scope>
    <source>
        <strain evidence="1">NBRC 10751</strain>
    </source>
</reference>
<name>A0ACB5SVB3_AMBMO</name>
<evidence type="ECO:0000313" key="2">
    <source>
        <dbReference type="Proteomes" id="UP001165064"/>
    </source>
</evidence>
<organism evidence="1 2">
    <name type="scientific">Ambrosiozyma monospora</name>
    <name type="common">Yeast</name>
    <name type="synonym">Endomycopsis monosporus</name>
    <dbReference type="NCBI Taxonomy" id="43982"/>
    <lineage>
        <taxon>Eukaryota</taxon>
        <taxon>Fungi</taxon>
        <taxon>Dikarya</taxon>
        <taxon>Ascomycota</taxon>
        <taxon>Saccharomycotina</taxon>
        <taxon>Pichiomycetes</taxon>
        <taxon>Pichiales</taxon>
        <taxon>Pichiaceae</taxon>
        <taxon>Ambrosiozyma</taxon>
    </lineage>
</organism>
<dbReference type="EMBL" id="BSXS01000716">
    <property type="protein sequence ID" value="GME73621.1"/>
    <property type="molecule type" value="Genomic_DNA"/>
</dbReference>
<accession>A0ACB5SVB3</accession>
<protein>
    <submittedName>
        <fullName evidence="1">Unnamed protein product</fullName>
    </submittedName>
</protein>
<sequence>MSLLPNWGFRNTVHATHSRETIKLPLKQNNNVESNRTNRDGNDDNFNQIPLTELINQRVPQIRNNAKHCLSPLLFTGVLQNFYVAQANYCQSFPVLFGRKVYQIVPDDPKLDSDRYKHLHAGQFSVDFAIGLENNQSGNIVVDGIKDQFMKRAKETLTDDYPEVHHCCRYFNDGEMNQLFDTWSNSDCTDDERGIVVIVPALAGGINEPQVRSLAQHLLSKGKHVAVLNCRGCCRTPITTPYLTSGLDTDDLRWFVDLLHLRFPKQKIYLVGVSFGGVLITNYICEEADVGNGGMVTSVVSICKPEDFMNADHHLTTTYFGKIFDKSTAFSLSKMLKNNRKVLSHLDFCGEKEIKESCKIESGREFADKFTCKFAGFPSADSYLMAASPIMRTLKIKTPMLILNSLDDPIIGSHYPYFDVLHNPYLYMATCDLGGHYAFVQNGGDFWYCDVVADFVDAFDDLVDSNRDIDDAGFHAKQTDFRERVMLY</sequence>
<comment type="caution">
    <text evidence="1">The sequence shown here is derived from an EMBL/GenBank/DDBJ whole genome shotgun (WGS) entry which is preliminary data.</text>
</comment>
<proteinExistence type="predicted"/>
<gene>
    <name evidence="1" type="ORF">Amon02_000147500</name>
</gene>
<keyword evidence="2" id="KW-1185">Reference proteome</keyword>